<comment type="similarity">
    <text evidence="3">Belongs to the GST superfamily. Sigma family.</text>
</comment>
<evidence type="ECO:0000256" key="1">
    <source>
        <dbReference type="ARBA" id="ARBA00012452"/>
    </source>
</evidence>
<evidence type="ECO:0000259" key="5">
    <source>
        <dbReference type="PROSITE" id="PS50404"/>
    </source>
</evidence>
<dbReference type="InterPro" id="IPR050213">
    <property type="entry name" value="GST_superfamily"/>
</dbReference>
<dbReference type="Gene3D" id="3.40.30.10">
    <property type="entry name" value="Glutaredoxin"/>
    <property type="match status" value="1"/>
</dbReference>
<dbReference type="EC" id="2.5.1.18" evidence="1"/>
<feature type="domain" description="GST N-terminal" evidence="5">
    <location>
        <begin position="2"/>
        <end position="82"/>
    </location>
</feature>
<evidence type="ECO:0000256" key="2">
    <source>
        <dbReference type="ARBA" id="ARBA00022679"/>
    </source>
</evidence>
<protein>
    <recommendedName>
        <fullName evidence="1">glutathione transferase</fullName>
        <ecNumber evidence="1">2.5.1.18</ecNumber>
    </recommendedName>
</protein>
<dbReference type="Gene3D" id="1.20.1050.10">
    <property type="match status" value="1"/>
</dbReference>
<dbReference type="CDD" id="cd03039">
    <property type="entry name" value="GST_N_Sigma_like"/>
    <property type="match status" value="1"/>
</dbReference>
<evidence type="ECO:0000313" key="8">
    <source>
        <dbReference type="EMBL" id="CAG9104703.1"/>
    </source>
</evidence>
<name>A0A1I7RQJ8_BURXY</name>
<dbReference type="SUPFAM" id="SSF47616">
    <property type="entry name" value="GST C-terminal domain-like"/>
    <property type="match status" value="1"/>
</dbReference>
<feature type="domain" description="GST C-terminal" evidence="6">
    <location>
        <begin position="84"/>
        <end position="207"/>
    </location>
</feature>
<dbReference type="SUPFAM" id="SSF52833">
    <property type="entry name" value="Thioredoxin-like"/>
    <property type="match status" value="1"/>
</dbReference>
<dbReference type="CDD" id="cd03192">
    <property type="entry name" value="GST_C_Sigma_like"/>
    <property type="match status" value="1"/>
</dbReference>
<dbReference type="Proteomes" id="UP000659654">
    <property type="component" value="Unassembled WGS sequence"/>
</dbReference>
<keyword evidence="2" id="KW-0808">Transferase</keyword>
<accession>A0A1I7RQJ8</accession>
<reference evidence="8" key="2">
    <citation type="submission" date="2020-08" db="EMBL/GenBank/DDBJ databases">
        <authorList>
            <person name="Kikuchi T."/>
        </authorList>
    </citation>
    <scope>NUCLEOTIDE SEQUENCE</scope>
    <source>
        <strain evidence="7">Ka4C1</strain>
    </source>
</reference>
<dbReference type="GO" id="GO:0006749">
    <property type="term" value="P:glutathione metabolic process"/>
    <property type="evidence" value="ECO:0007669"/>
    <property type="project" value="TreeGrafter"/>
</dbReference>
<dbReference type="InterPro" id="IPR040079">
    <property type="entry name" value="Glutathione_S-Trfase"/>
</dbReference>
<dbReference type="SFLD" id="SFLDG01205">
    <property type="entry name" value="AMPS.1"/>
    <property type="match status" value="1"/>
</dbReference>
<proteinExistence type="inferred from homology"/>
<dbReference type="InterPro" id="IPR010987">
    <property type="entry name" value="Glutathione-S-Trfase_C-like"/>
</dbReference>
<dbReference type="WBParaSite" id="BXY_0299200.1">
    <property type="protein sequence ID" value="BXY_0299200.1"/>
    <property type="gene ID" value="BXY_0299200"/>
</dbReference>
<keyword evidence="10" id="KW-1185">Reference proteome</keyword>
<dbReference type="Proteomes" id="UP000095284">
    <property type="component" value="Unplaced"/>
</dbReference>
<dbReference type="SFLD" id="SFLDS00019">
    <property type="entry name" value="Glutathione_Transferase_(cytos"/>
    <property type="match status" value="1"/>
</dbReference>
<evidence type="ECO:0000313" key="10">
    <source>
        <dbReference type="Proteomes" id="UP000659654"/>
    </source>
</evidence>
<dbReference type="PROSITE" id="PS50405">
    <property type="entry name" value="GST_CTER"/>
    <property type="match status" value="1"/>
</dbReference>
<sequence length="207" mass="23925">MPTYELLYYDAYGRAEPIRQAFNYAGIAFKDTRIPLNEWPKWKGDTTKFPYGQIPVLLIDGKPLTESHTITRFVGRLAKLDGTTPLESAFVDQAYEMARTFFESVGPYYKLLLGQAEGNKEKLKAEFFAPNAEKQFKPLERLLKPSGFFGENGPTYADLYWAQTIEFYNRHAPEIISKYPKFLEHLKRVESLPQLKTYFKNRPAAAF</sequence>
<evidence type="ECO:0000256" key="4">
    <source>
        <dbReference type="ARBA" id="ARBA00047960"/>
    </source>
</evidence>
<dbReference type="eggNOG" id="KOG1695">
    <property type="taxonomic scope" value="Eukaryota"/>
</dbReference>
<evidence type="ECO:0000313" key="11">
    <source>
        <dbReference type="WBParaSite" id="BXY_0299200.1"/>
    </source>
</evidence>
<dbReference type="PROSITE" id="PS50404">
    <property type="entry name" value="GST_NTER"/>
    <property type="match status" value="1"/>
</dbReference>
<evidence type="ECO:0000259" key="6">
    <source>
        <dbReference type="PROSITE" id="PS50405"/>
    </source>
</evidence>
<dbReference type="PANTHER" id="PTHR11571">
    <property type="entry name" value="GLUTATHIONE S-TRANSFERASE"/>
    <property type="match status" value="1"/>
</dbReference>
<dbReference type="InterPro" id="IPR004046">
    <property type="entry name" value="GST_C"/>
</dbReference>
<organism evidence="9 11">
    <name type="scientific">Bursaphelenchus xylophilus</name>
    <name type="common">Pinewood nematode worm</name>
    <name type="synonym">Aphelenchoides xylophilus</name>
    <dbReference type="NCBI Taxonomy" id="6326"/>
    <lineage>
        <taxon>Eukaryota</taxon>
        <taxon>Metazoa</taxon>
        <taxon>Ecdysozoa</taxon>
        <taxon>Nematoda</taxon>
        <taxon>Chromadorea</taxon>
        <taxon>Rhabditida</taxon>
        <taxon>Tylenchina</taxon>
        <taxon>Tylenchomorpha</taxon>
        <taxon>Aphelenchoidea</taxon>
        <taxon>Aphelenchoididae</taxon>
        <taxon>Bursaphelenchus</taxon>
    </lineage>
</organism>
<comment type="catalytic activity">
    <reaction evidence="4">
        <text>RX + glutathione = an S-substituted glutathione + a halide anion + H(+)</text>
        <dbReference type="Rhea" id="RHEA:16437"/>
        <dbReference type="ChEBI" id="CHEBI:15378"/>
        <dbReference type="ChEBI" id="CHEBI:16042"/>
        <dbReference type="ChEBI" id="CHEBI:17792"/>
        <dbReference type="ChEBI" id="CHEBI:57925"/>
        <dbReference type="ChEBI" id="CHEBI:90779"/>
        <dbReference type="EC" id="2.5.1.18"/>
    </reaction>
</comment>
<dbReference type="SFLD" id="SFLDG00363">
    <property type="entry name" value="AMPS_(cytGST):_Alpha-__Mu-__Pi"/>
    <property type="match status" value="1"/>
</dbReference>
<dbReference type="Pfam" id="PF14497">
    <property type="entry name" value="GST_C_3"/>
    <property type="match status" value="1"/>
</dbReference>
<dbReference type="InterPro" id="IPR036249">
    <property type="entry name" value="Thioredoxin-like_sf"/>
</dbReference>
<dbReference type="InterPro" id="IPR004045">
    <property type="entry name" value="Glutathione_S-Trfase_N"/>
</dbReference>
<dbReference type="GO" id="GO:0004364">
    <property type="term" value="F:glutathione transferase activity"/>
    <property type="evidence" value="ECO:0007669"/>
    <property type="project" value="UniProtKB-EC"/>
</dbReference>
<dbReference type="OrthoDB" id="414243at2759"/>
<dbReference type="InterPro" id="IPR036282">
    <property type="entry name" value="Glutathione-S-Trfase_C_sf"/>
</dbReference>
<dbReference type="PANTHER" id="PTHR11571:SF224">
    <property type="entry name" value="HEMATOPOIETIC PROSTAGLANDIN D SYNTHASE"/>
    <property type="match status" value="1"/>
</dbReference>
<gene>
    <name evidence="7" type="ORF">BXYJ_LOCUS5675</name>
</gene>
<dbReference type="Proteomes" id="UP000582659">
    <property type="component" value="Unassembled WGS sequence"/>
</dbReference>
<evidence type="ECO:0000313" key="9">
    <source>
        <dbReference type="Proteomes" id="UP000095284"/>
    </source>
</evidence>
<reference evidence="11" key="1">
    <citation type="submission" date="2016-11" db="UniProtKB">
        <authorList>
            <consortium name="WormBaseParasite"/>
        </authorList>
    </citation>
    <scope>IDENTIFICATION</scope>
</reference>
<dbReference type="EMBL" id="CAJFDI010000003">
    <property type="protein sequence ID" value="CAD5219431.1"/>
    <property type="molecule type" value="Genomic_DNA"/>
</dbReference>
<dbReference type="EMBL" id="CAJFCV020000003">
    <property type="protein sequence ID" value="CAG9104703.1"/>
    <property type="molecule type" value="Genomic_DNA"/>
</dbReference>
<evidence type="ECO:0000256" key="3">
    <source>
        <dbReference type="ARBA" id="ARBA00038317"/>
    </source>
</evidence>
<dbReference type="AlphaFoldDB" id="A0A1I7RQJ8"/>
<dbReference type="Pfam" id="PF02798">
    <property type="entry name" value="GST_N"/>
    <property type="match status" value="1"/>
</dbReference>
<dbReference type="SMR" id="A0A1I7RQJ8"/>
<evidence type="ECO:0000313" key="7">
    <source>
        <dbReference type="EMBL" id="CAD5219431.1"/>
    </source>
</evidence>